<proteinExistence type="predicted"/>
<gene>
    <name evidence="1" type="ORF">SAM23877_6409</name>
</gene>
<reference evidence="2" key="1">
    <citation type="journal article" date="2015" name="J. Biotechnol.">
        <title>Complete genome sequence of Streptomyces ambofaciens ATCC 23877, the spiramycin producer.</title>
        <authorList>
            <person name="Thibessard A."/>
            <person name="Haas D."/>
            <person name="Gerbaud C."/>
            <person name="Aigle B."/>
            <person name="Lautru S."/>
            <person name="Pernodet J.L."/>
            <person name="Leblond P."/>
        </authorList>
    </citation>
    <scope>NUCLEOTIDE SEQUENCE [LARGE SCALE GENOMIC DNA]</scope>
    <source>
        <strain evidence="2">ATCC 23877 / 3486 / DSM 40053 / JCM 4204 / NBRC 12836 / NRRL B-2516</strain>
    </source>
</reference>
<name>A0A0K2B2E9_STRA7</name>
<dbReference type="AlphaFoldDB" id="A0A0K2B2E9"/>
<dbReference type="Proteomes" id="UP000061018">
    <property type="component" value="Chromosome"/>
</dbReference>
<accession>A0A0K2B2E9</accession>
<dbReference type="KEGG" id="samb:SAM23877_6409"/>
<evidence type="ECO:0000313" key="1">
    <source>
        <dbReference type="EMBL" id="AKZ59454.1"/>
    </source>
</evidence>
<sequence length="79" mass="8939">MGSFRRHCRHISRSTLPTQYTLFRTRRPTARAAGPLEGVGDYRPMCRVSGPLQLTLYNSPRSAGVLRASQEHIDRPQDS</sequence>
<evidence type="ECO:0000313" key="2">
    <source>
        <dbReference type="Proteomes" id="UP000061018"/>
    </source>
</evidence>
<organism evidence="1 2">
    <name type="scientific">Streptomyces ambofaciens (strain ATCC 23877 / 3486 / DSM 40053 / JCM 4204 / NBRC 12836 / NRRL B-2516)</name>
    <dbReference type="NCBI Taxonomy" id="278992"/>
    <lineage>
        <taxon>Bacteria</taxon>
        <taxon>Bacillati</taxon>
        <taxon>Actinomycetota</taxon>
        <taxon>Actinomycetes</taxon>
        <taxon>Kitasatosporales</taxon>
        <taxon>Streptomycetaceae</taxon>
        <taxon>Streptomyces</taxon>
    </lineage>
</organism>
<dbReference type="EMBL" id="CP012382">
    <property type="protein sequence ID" value="AKZ59454.1"/>
    <property type="molecule type" value="Genomic_DNA"/>
</dbReference>
<protein>
    <submittedName>
        <fullName evidence="1">Uncharacterized protein</fullName>
    </submittedName>
</protein>